<dbReference type="GO" id="GO:0022857">
    <property type="term" value="F:transmembrane transporter activity"/>
    <property type="evidence" value="ECO:0007669"/>
    <property type="project" value="InterPro"/>
</dbReference>
<dbReference type="OrthoDB" id="6737091at2759"/>
<comment type="subcellular location">
    <subcellularLocation>
        <location evidence="1">Membrane</location>
        <topology evidence="1">Multi-pass membrane protein</topology>
    </subcellularLocation>
</comment>
<evidence type="ECO:0000313" key="8">
    <source>
        <dbReference type="Proteomes" id="UP000292052"/>
    </source>
</evidence>
<keyword evidence="4 5" id="KW-0472">Membrane</keyword>
<keyword evidence="2 5" id="KW-0812">Transmembrane</keyword>
<reference evidence="7 8" key="1">
    <citation type="submission" date="2017-03" db="EMBL/GenBank/DDBJ databases">
        <title>Genome of the blue death feigning beetle - Asbolus verrucosus.</title>
        <authorList>
            <person name="Rider S.D."/>
        </authorList>
    </citation>
    <scope>NUCLEOTIDE SEQUENCE [LARGE SCALE GENOMIC DNA]</scope>
    <source>
        <strain evidence="7">Butters</strain>
        <tissue evidence="7">Head and leg muscle</tissue>
    </source>
</reference>
<organism evidence="7 8">
    <name type="scientific">Asbolus verrucosus</name>
    <name type="common">Desert ironclad beetle</name>
    <dbReference type="NCBI Taxonomy" id="1661398"/>
    <lineage>
        <taxon>Eukaryota</taxon>
        <taxon>Metazoa</taxon>
        <taxon>Ecdysozoa</taxon>
        <taxon>Arthropoda</taxon>
        <taxon>Hexapoda</taxon>
        <taxon>Insecta</taxon>
        <taxon>Pterygota</taxon>
        <taxon>Neoptera</taxon>
        <taxon>Endopterygota</taxon>
        <taxon>Coleoptera</taxon>
        <taxon>Polyphaga</taxon>
        <taxon>Cucujiformia</taxon>
        <taxon>Tenebrionidae</taxon>
        <taxon>Pimeliinae</taxon>
        <taxon>Asbolus</taxon>
    </lineage>
</organism>
<dbReference type="InterPro" id="IPR020846">
    <property type="entry name" value="MFS_dom"/>
</dbReference>
<accession>A0A482VJM9</accession>
<evidence type="ECO:0000256" key="3">
    <source>
        <dbReference type="ARBA" id="ARBA00022989"/>
    </source>
</evidence>
<feature type="transmembrane region" description="Helical" evidence="5">
    <location>
        <begin position="57"/>
        <end position="78"/>
    </location>
</feature>
<protein>
    <submittedName>
        <fullName evidence="7">MFS 1 and/or Sugar tr domain containing protein</fullName>
    </submittedName>
</protein>
<dbReference type="Gene3D" id="1.20.1250.20">
    <property type="entry name" value="MFS general substrate transporter like domains"/>
    <property type="match status" value="2"/>
</dbReference>
<evidence type="ECO:0000256" key="1">
    <source>
        <dbReference type="ARBA" id="ARBA00004141"/>
    </source>
</evidence>
<keyword evidence="8" id="KW-1185">Reference proteome</keyword>
<feature type="domain" description="Major facilitator superfamily (MFS) profile" evidence="6">
    <location>
        <begin position="1"/>
        <end position="265"/>
    </location>
</feature>
<evidence type="ECO:0000313" key="7">
    <source>
        <dbReference type="EMBL" id="RZC32717.1"/>
    </source>
</evidence>
<evidence type="ECO:0000256" key="5">
    <source>
        <dbReference type="SAM" id="Phobius"/>
    </source>
</evidence>
<evidence type="ECO:0000259" key="6">
    <source>
        <dbReference type="PROSITE" id="PS50850"/>
    </source>
</evidence>
<name>A0A482VJM9_ASBVE</name>
<dbReference type="PANTHER" id="PTHR11662">
    <property type="entry name" value="SOLUTE CARRIER FAMILY 17"/>
    <property type="match status" value="1"/>
</dbReference>
<dbReference type="Pfam" id="PF07690">
    <property type="entry name" value="MFS_1"/>
    <property type="match status" value="1"/>
</dbReference>
<evidence type="ECO:0000256" key="4">
    <source>
        <dbReference type="ARBA" id="ARBA00023136"/>
    </source>
</evidence>
<dbReference type="PROSITE" id="PS50850">
    <property type="entry name" value="MFS"/>
    <property type="match status" value="1"/>
</dbReference>
<feature type="transmembrane region" description="Helical" evidence="5">
    <location>
        <begin position="84"/>
        <end position="103"/>
    </location>
</feature>
<feature type="transmembrane region" description="Helical" evidence="5">
    <location>
        <begin position="150"/>
        <end position="169"/>
    </location>
</feature>
<dbReference type="AlphaFoldDB" id="A0A482VJM9"/>
<dbReference type="EMBL" id="QDEB01095125">
    <property type="protein sequence ID" value="RZC32717.1"/>
    <property type="molecule type" value="Genomic_DNA"/>
</dbReference>
<keyword evidence="3 5" id="KW-1133">Transmembrane helix</keyword>
<dbReference type="Proteomes" id="UP000292052">
    <property type="component" value="Unassembled WGS sequence"/>
</dbReference>
<dbReference type="InterPro" id="IPR050382">
    <property type="entry name" value="MFS_Na/Anion_cotransporter"/>
</dbReference>
<dbReference type="FunFam" id="1.20.1250.20:FF:000157">
    <property type="entry name" value="Inorganic phosphate cotransporter"/>
    <property type="match status" value="1"/>
</dbReference>
<proteinExistence type="predicted"/>
<dbReference type="SUPFAM" id="SSF103473">
    <property type="entry name" value="MFS general substrate transporter"/>
    <property type="match status" value="1"/>
</dbReference>
<dbReference type="PANTHER" id="PTHR11662:SF411">
    <property type="entry name" value="GH05102P"/>
    <property type="match status" value="1"/>
</dbReference>
<evidence type="ECO:0000256" key="2">
    <source>
        <dbReference type="ARBA" id="ARBA00022692"/>
    </source>
</evidence>
<sequence length="265" mass="30101">MPIAIVEMTAKNTSTTQMFRFDWNEKEKNDILGCFFWGYVLTEIPGGLLSEMFGSRIVLGTSMLLASVLTFLTAPAAIYFPYEWVIVVRVCLGFTMGVQWPAVPPMANKWVAPTDNSKFMSHMMASSLGAALTLPVCGYLIHYLGWPSVFYATGGVTLVWTMMWFYLVYDSPRQHPRIRREEKEKLEKVIDCEIRNLKKRKAPLRKIFASGPVWAIALANACSSFNFYIVLNQLPSYMYQVLHFNIKQNGVLSGLPLVGKFFISF</sequence>
<gene>
    <name evidence="7" type="ORF">BDFB_000619</name>
</gene>
<feature type="transmembrane region" description="Helical" evidence="5">
    <location>
        <begin position="124"/>
        <end position="144"/>
    </location>
</feature>
<comment type="caution">
    <text evidence="7">The sequence shown here is derived from an EMBL/GenBank/DDBJ whole genome shotgun (WGS) entry which is preliminary data.</text>
</comment>
<dbReference type="InterPro" id="IPR036259">
    <property type="entry name" value="MFS_trans_sf"/>
</dbReference>
<feature type="transmembrane region" description="Helical" evidence="5">
    <location>
        <begin position="207"/>
        <end position="231"/>
    </location>
</feature>
<dbReference type="GO" id="GO:0006820">
    <property type="term" value="P:monoatomic anion transport"/>
    <property type="evidence" value="ECO:0007669"/>
    <property type="project" value="TreeGrafter"/>
</dbReference>
<dbReference type="InterPro" id="IPR011701">
    <property type="entry name" value="MFS"/>
</dbReference>
<dbReference type="GO" id="GO:0016020">
    <property type="term" value="C:membrane"/>
    <property type="evidence" value="ECO:0007669"/>
    <property type="project" value="UniProtKB-SubCell"/>
</dbReference>